<feature type="transmembrane region" description="Helical" evidence="3">
    <location>
        <begin position="176"/>
        <end position="196"/>
    </location>
</feature>
<evidence type="ECO:0000256" key="2">
    <source>
        <dbReference type="ARBA" id="ARBA00007362"/>
    </source>
</evidence>
<evidence type="ECO:0000259" key="4">
    <source>
        <dbReference type="Pfam" id="PF00892"/>
    </source>
</evidence>
<dbReference type="InterPro" id="IPR037185">
    <property type="entry name" value="EmrE-like"/>
</dbReference>
<dbReference type="PANTHER" id="PTHR22911">
    <property type="entry name" value="ACYL-MALONYL CONDENSING ENZYME-RELATED"/>
    <property type="match status" value="1"/>
</dbReference>
<comment type="caution">
    <text evidence="5">The sequence shown here is derived from an EMBL/GenBank/DDBJ whole genome shotgun (WGS) entry which is preliminary data.</text>
</comment>
<evidence type="ECO:0000256" key="1">
    <source>
        <dbReference type="ARBA" id="ARBA00004127"/>
    </source>
</evidence>
<dbReference type="SUPFAM" id="SSF103481">
    <property type="entry name" value="Multidrug resistance efflux transporter EmrE"/>
    <property type="match status" value="2"/>
</dbReference>
<feature type="transmembrane region" description="Helical" evidence="3">
    <location>
        <begin position="122"/>
        <end position="138"/>
    </location>
</feature>
<sequence>MPLGYFLIFLSATGFGCMPIFVIYAYENNVSLTTILFLRFAFASIFFFLYLLVKVKKWRITKHHFVSFLVLGGLLYTLQSYFYFSSVKYIPASLAALLLYLYPVFVAILSSVVNKEKVSKQLLISILISLSGIAFVLGSPTENINFTGILLAVAAAVVYSFYIIFGGRVVSQVSPVITSAFIALFASLSFLIGGLYTGTLHFAFAPMGWLSIAGIALFSSVIAMLTFFAGMNITGPTKASILSMVEPVITVGLSTLMFQEKMSMLQMIGGLIVLAGAVLVVLSREKTPRTEGTTLSG</sequence>
<organism evidence="5 6">
    <name type="scientific">Aneurinibacillus danicus</name>
    <dbReference type="NCBI Taxonomy" id="267746"/>
    <lineage>
        <taxon>Bacteria</taxon>
        <taxon>Bacillati</taxon>
        <taxon>Bacillota</taxon>
        <taxon>Bacilli</taxon>
        <taxon>Bacillales</taxon>
        <taxon>Paenibacillaceae</taxon>
        <taxon>Aneurinibacillus group</taxon>
        <taxon>Aneurinibacillus</taxon>
    </lineage>
</organism>
<dbReference type="AlphaFoldDB" id="A0A511V722"/>
<dbReference type="OrthoDB" id="6707571at2"/>
<proteinExistence type="inferred from homology"/>
<comment type="subcellular location">
    <subcellularLocation>
        <location evidence="1">Endomembrane system</location>
        <topology evidence="1">Multi-pass membrane protein</topology>
    </subcellularLocation>
</comment>
<gene>
    <name evidence="5" type="ORF">ADA01nite_21940</name>
</gene>
<protein>
    <recommendedName>
        <fullName evidence="4">EamA domain-containing protein</fullName>
    </recommendedName>
</protein>
<dbReference type="RefSeq" id="WP_146810001.1">
    <property type="nucleotide sequence ID" value="NZ_BJXX01000094.1"/>
</dbReference>
<dbReference type="Proteomes" id="UP000321157">
    <property type="component" value="Unassembled WGS sequence"/>
</dbReference>
<feature type="transmembrane region" description="Helical" evidence="3">
    <location>
        <begin position="208"/>
        <end position="229"/>
    </location>
</feature>
<dbReference type="GO" id="GO:0016020">
    <property type="term" value="C:membrane"/>
    <property type="evidence" value="ECO:0007669"/>
    <property type="project" value="InterPro"/>
</dbReference>
<feature type="transmembrane region" description="Helical" evidence="3">
    <location>
        <begin position="65"/>
        <end position="84"/>
    </location>
</feature>
<keyword evidence="3" id="KW-0472">Membrane</keyword>
<evidence type="ECO:0000313" key="5">
    <source>
        <dbReference type="EMBL" id="GEN34734.1"/>
    </source>
</evidence>
<comment type="similarity">
    <text evidence="2">Belongs to the EamA transporter family.</text>
</comment>
<feature type="transmembrane region" description="Helical" evidence="3">
    <location>
        <begin position="144"/>
        <end position="164"/>
    </location>
</feature>
<feature type="transmembrane region" description="Helical" evidence="3">
    <location>
        <begin position="264"/>
        <end position="282"/>
    </location>
</feature>
<dbReference type="Pfam" id="PF00892">
    <property type="entry name" value="EamA"/>
    <property type="match status" value="2"/>
</dbReference>
<feature type="transmembrane region" description="Helical" evidence="3">
    <location>
        <begin position="32"/>
        <end position="53"/>
    </location>
</feature>
<feature type="domain" description="EamA" evidence="4">
    <location>
        <begin position="3"/>
        <end position="137"/>
    </location>
</feature>
<dbReference type="InterPro" id="IPR000620">
    <property type="entry name" value="EamA_dom"/>
</dbReference>
<keyword evidence="3" id="KW-1133">Transmembrane helix</keyword>
<keyword evidence="3" id="KW-0812">Transmembrane</keyword>
<dbReference type="EMBL" id="BJXX01000094">
    <property type="protein sequence ID" value="GEN34734.1"/>
    <property type="molecule type" value="Genomic_DNA"/>
</dbReference>
<feature type="domain" description="EamA" evidence="4">
    <location>
        <begin position="147"/>
        <end position="281"/>
    </location>
</feature>
<name>A0A511V722_9BACL</name>
<feature type="transmembrane region" description="Helical" evidence="3">
    <location>
        <begin position="90"/>
        <end position="110"/>
    </location>
</feature>
<evidence type="ECO:0000256" key="3">
    <source>
        <dbReference type="SAM" id="Phobius"/>
    </source>
</evidence>
<accession>A0A511V722</accession>
<dbReference type="PANTHER" id="PTHR22911:SF137">
    <property type="entry name" value="SOLUTE CARRIER FAMILY 35 MEMBER G2-RELATED"/>
    <property type="match status" value="1"/>
</dbReference>
<keyword evidence="6" id="KW-1185">Reference proteome</keyword>
<evidence type="ECO:0000313" key="6">
    <source>
        <dbReference type="Proteomes" id="UP000321157"/>
    </source>
</evidence>
<reference evidence="5 6" key="1">
    <citation type="submission" date="2019-07" db="EMBL/GenBank/DDBJ databases">
        <title>Whole genome shotgun sequence of Aneurinibacillus danicus NBRC 102444.</title>
        <authorList>
            <person name="Hosoyama A."/>
            <person name="Uohara A."/>
            <person name="Ohji S."/>
            <person name="Ichikawa N."/>
        </authorList>
    </citation>
    <scope>NUCLEOTIDE SEQUENCE [LARGE SCALE GENOMIC DNA]</scope>
    <source>
        <strain evidence="5 6">NBRC 102444</strain>
    </source>
</reference>
<feature type="transmembrane region" description="Helical" evidence="3">
    <location>
        <begin position="241"/>
        <end position="258"/>
    </location>
</feature>
<feature type="transmembrane region" description="Helical" evidence="3">
    <location>
        <begin position="7"/>
        <end position="26"/>
    </location>
</feature>